<dbReference type="PROSITE" id="PS50977">
    <property type="entry name" value="HTH_TETR_2"/>
    <property type="match status" value="1"/>
</dbReference>
<feature type="DNA-binding region" description="H-T-H motif" evidence="4">
    <location>
        <begin position="32"/>
        <end position="51"/>
    </location>
</feature>
<dbReference type="Proteomes" id="UP000545761">
    <property type="component" value="Unassembled WGS sequence"/>
</dbReference>
<evidence type="ECO:0000256" key="5">
    <source>
        <dbReference type="SAM" id="MobiDB-lite"/>
    </source>
</evidence>
<evidence type="ECO:0000313" key="7">
    <source>
        <dbReference type="EMBL" id="MBA2945593.1"/>
    </source>
</evidence>
<dbReference type="Gene3D" id="1.10.357.10">
    <property type="entry name" value="Tetracycline Repressor, domain 2"/>
    <property type="match status" value="1"/>
</dbReference>
<evidence type="ECO:0000256" key="3">
    <source>
        <dbReference type="ARBA" id="ARBA00023163"/>
    </source>
</evidence>
<keyword evidence="3" id="KW-0804">Transcription</keyword>
<feature type="domain" description="HTH tetR-type" evidence="6">
    <location>
        <begin position="10"/>
        <end position="69"/>
    </location>
</feature>
<dbReference type="PANTHER" id="PTHR30055">
    <property type="entry name" value="HTH-TYPE TRANSCRIPTIONAL REGULATOR RUTR"/>
    <property type="match status" value="1"/>
</dbReference>
<keyword evidence="2 4" id="KW-0238">DNA-binding</keyword>
<comment type="caution">
    <text evidence="7">The sequence shown here is derived from an EMBL/GenBank/DDBJ whole genome shotgun (WGS) entry which is preliminary data.</text>
</comment>
<accession>A0A7W0DIE0</accession>
<evidence type="ECO:0000256" key="1">
    <source>
        <dbReference type="ARBA" id="ARBA00023015"/>
    </source>
</evidence>
<dbReference type="PROSITE" id="PS01081">
    <property type="entry name" value="HTH_TETR_1"/>
    <property type="match status" value="1"/>
</dbReference>
<dbReference type="Pfam" id="PF21597">
    <property type="entry name" value="TetR_C_43"/>
    <property type="match status" value="1"/>
</dbReference>
<organism evidence="7 8">
    <name type="scientific">Streptomyces himalayensis subsp. himalayensis</name>
    <dbReference type="NCBI Taxonomy" id="2756131"/>
    <lineage>
        <taxon>Bacteria</taxon>
        <taxon>Bacillati</taxon>
        <taxon>Actinomycetota</taxon>
        <taxon>Actinomycetes</taxon>
        <taxon>Kitasatosporales</taxon>
        <taxon>Streptomycetaceae</taxon>
        <taxon>Streptomyces</taxon>
        <taxon>Streptomyces himalayensis</taxon>
    </lineage>
</organism>
<proteinExistence type="predicted"/>
<protein>
    <submittedName>
        <fullName evidence="7">TetR/AcrR family transcriptional regulator</fullName>
    </submittedName>
</protein>
<dbReference type="PANTHER" id="PTHR30055:SF234">
    <property type="entry name" value="HTH-TYPE TRANSCRIPTIONAL REGULATOR BETI"/>
    <property type="match status" value="1"/>
</dbReference>
<dbReference type="GO" id="GO:0003700">
    <property type="term" value="F:DNA-binding transcription factor activity"/>
    <property type="evidence" value="ECO:0007669"/>
    <property type="project" value="TreeGrafter"/>
</dbReference>
<dbReference type="InterPro" id="IPR023772">
    <property type="entry name" value="DNA-bd_HTH_TetR-type_CS"/>
</dbReference>
<dbReference type="InterPro" id="IPR049445">
    <property type="entry name" value="TetR_SbtR-like_C"/>
</dbReference>
<dbReference type="SUPFAM" id="SSF46689">
    <property type="entry name" value="Homeodomain-like"/>
    <property type="match status" value="1"/>
</dbReference>
<evidence type="ECO:0000256" key="4">
    <source>
        <dbReference type="PROSITE-ProRule" id="PRU00335"/>
    </source>
</evidence>
<keyword evidence="1" id="KW-0805">Transcription regulation</keyword>
<dbReference type="InterPro" id="IPR001647">
    <property type="entry name" value="HTH_TetR"/>
</dbReference>
<dbReference type="EMBL" id="JACEHE010000003">
    <property type="protein sequence ID" value="MBA2945593.1"/>
    <property type="molecule type" value="Genomic_DNA"/>
</dbReference>
<sequence length="240" mass="25518">MLDAPLSRETGALSGGRGDPGEAFAGQGLDVSLGEIARRAGVGAGTVYRHFPSKQVLLEAVLVQHMDDLAAAGRRRMARSAPTEAFFAFLLDVIEKSRGRQHVCDVVTADESWPRQMLAAAAQRFRQVLTALLHGAQRAGGVRAGIGPDDVTSLTVGCAAMLAVHRDRAAGIRLVHLTLDALRPSASVTELHTFRDAGGTTPAARCEECGTSLPCRPTGRPARYCGATCRQRARRRRLAG</sequence>
<gene>
    <name evidence="7" type="ORF">H1D24_07110</name>
</gene>
<dbReference type="Pfam" id="PF00440">
    <property type="entry name" value="TetR_N"/>
    <property type="match status" value="1"/>
</dbReference>
<dbReference type="InterPro" id="IPR036271">
    <property type="entry name" value="Tet_transcr_reg_TetR-rel_C_sf"/>
</dbReference>
<feature type="region of interest" description="Disordered" evidence="5">
    <location>
        <begin position="1"/>
        <end position="21"/>
    </location>
</feature>
<evidence type="ECO:0000313" key="8">
    <source>
        <dbReference type="Proteomes" id="UP000545761"/>
    </source>
</evidence>
<reference evidence="7 8" key="1">
    <citation type="submission" date="2020-07" db="EMBL/GenBank/DDBJ databases">
        <title>Streptomyces isolated from Indian soil.</title>
        <authorList>
            <person name="Mandal S."/>
            <person name="Maiti P.K."/>
        </authorList>
    </citation>
    <scope>NUCLEOTIDE SEQUENCE [LARGE SCALE GENOMIC DNA]</scope>
    <source>
        <strain evidence="7 8">PSKA28</strain>
    </source>
</reference>
<dbReference type="InterPro" id="IPR009057">
    <property type="entry name" value="Homeodomain-like_sf"/>
</dbReference>
<evidence type="ECO:0000256" key="2">
    <source>
        <dbReference type="ARBA" id="ARBA00023125"/>
    </source>
</evidence>
<evidence type="ECO:0000259" key="6">
    <source>
        <dbReference type="PROSITE" id="PS50977"/>
    </source>
</evidence>
<dbReference type="SUPFAM" id="SSF48498">
    <property type="entry name" value="Tetracyclin repressor-like, C-terminal domain"/>
    <property type="match status" value="1"/>
</dbReference>
<name>A0A7W0DIE0_9ACTN</name>
<dbReference type="AlphaFoldDB" id="A0A7W0DIE0"/>
<dbReference type="InterPro" id="IPR050109">
    <property type="entry name" value="HTH-type_TetR-like_transc_reg"/>
</dbReference>
<dbReference type="GO" id="GO:0000976">
    <property type="term" value="F:transcription cis-regulatory region binding"/>
    <property type="evidence" value="ECO:0007669"/>
    <property type="project" value="TreeGrafter"/>
</dbReference>